<evidence type="ECO:0008006" key="3">
    <source>
        <dbReference type="Google" id="ProtNLM"/>
    </source>
</evidence>
<evidence type="ECO:0000313" key="1">
    <source>
        <dbReference type="EMBL" id="KAL0061453.1"/>
    </source>
</evidence>
<proteinExistence type="predicted"/>
<dbReference type="InterPro" id="IPR052158">
    <property type="entry name" value="INH-QAR"/>
</dbReference>
<name>A0ABR2ZJE2_9AGAR</name>
<sequence length="231" mass="25304">MSSELKVYCLAVCLYPNATMTDFQGPIELFCCFNTTNRKLFGSFFKHLPDAGPKVLPSMTYEEGMKTDFDIILIPGGKQILAALPGPCSLHVQGRPYTGPSPKEGPPDIREFLKKKGPETKYVLSVCTGSWQLAYIGLLEGKRATTNKASYNSVVVDTKDLNITWVPKSQMGGVDDDKHIWISSGVAAGIDLAYAFSVHLFGEKLADEAKGLIEFSTSKDADHDKFATFYG</sequence>
<dbReference type="PANTHER" id="PTHR43130">
    <property type="entry name" value="ARAC-FAMILY TRANSCRIPTIONAL REGULATOR"/>
    <property type="match status" value="1"/>
</dbReference>
<gene>
    <name evidence="1" type="ORF">AAF712_011676</name>
</gene>
<dbReference type="SUPFAM" id="SSF52317">
    <property type="entry name" value="Class I glutamine amidotransferase-like"/>
    <property type="match status" value="1"/>
</dbReference>
<protein>
    <recommendedName>
        <fullName evidence="3">DJ-1/PfpI domain-containing protein</fullName>
    </recommendedName>
</protein>
<dbReference type="InterPro" id="IPR029062">
    <property type="entry name" value="Class_I_gatase-like"/>
</dbReference>
<dbReference type="Proteomes" id="UP001437256">
    <property type="component" value="Unassembled WGS sequence"/>
</dbReference>
<dbReference type="Gene3D" id="3.40.50.880">
    <property type="match status" value="1"/>
</dbReference>
<dbReference type="EMBL" id="JBBXMP010000134">
    <property type="protein sequence ID" value="KAL0061453.1"/>
    <property type="molecule type" value="Genomic_DNA"/>
</dbReference>
<keyword evidence="2" id="KW-1185">Reference proteome</keyword>
<reference evidence="1 2" key="1">
    <citation type="submission" date="2024-05" db="EMBL/GenBank/DDBJ databases">
        <title>A draft genome resource for the thread blight pathogen Marasmius tenuissimus strain MS-2.</title>
        <authorList>
            <person name="Yulfo-Soto G.E."/>
            <person name="Baruah I.K."/>
            <person name="Amoako-Attah I."/>
            <person name="Bukari Y."/>
            <person name="Meinhardt L.W."/>
            <person name="Bailey B.A."/>
            <person name="Cohen S.P."/>
        </authorList>
    </citation>
    <scope>NUCLEOTIDE SEQUENCE [LARGE SCALE GENOMIC DNA]</scope>
    <source>
        <strain evidence="1 2">MS-2</strain>
    </source>
</reference>
<accession>A0ABR2ZJE2</accession>
<comment type="caution">
    <text evidence="1">The sequence shown here is derived from an EMBL/GenBank/DDBJ whole genome shotgun (WGS) entry which is preliminary data.</text>
</comment>
<feature type="non-terminal residue" evidence="1">
    <location>
        <position position="231"/>
    </location>
</feature>
<evidence type="ECO:0000313" key="2">
    <source>
        <dbReference type="Proteomes" id="UP001437256"/>
    </source>
</evidence>
<organism evidence="1 2">
    <name type="scientific">Marasmius tenuissimus</name>
    <dbReference type="NCBI Taxonomy" id="585030"/>
    <lineage>
        <taxon>Eukaryota</taxon>
        <taxon>Fungi</taxon>
        <taxon>Dikarya</taxon>
        <taxon>Basidiomycota</taxon>
        <taxon>Agaricomycotina</taxon>
        <taxon>Agaricomycetes</taxon>
        <taxon>Agaricomycetidae</taxon>
        <taxon>Agaricales</taxon>
        <taxon>Marasmiineae</taxon>
        <taxon>Marasmiaceae</taxon>
        <taxon>Marasmius</taxon>
    </lineage>
</organism>
<dbReference type="PANTHER" id="PTHR43130:SF15">
    <property type="entry name" value="THIJ_PFPI FAMILY PROTEIN (AFU_ORTHOLOGUE AFUA_5G14240)"/>
    <property type="match status" value="1"/>
</dbReference>